<dbReference type="Pfam" id="PF00472">
    <property type="entry name" value="RF-1"/>
    <property type="match status" value="1"/>
</dbReference>
<dbReference type="InterPro" id="IPR045853">
    <property type="entry name" value="Pep_chain_release_fac_I_sf"/>
</dbReference>
<dbReference type="Proteomes" id="UP001497522">
    <property type="component" value="Chromosome 14"/>
</dbReference>
<proteinExistence type="inferred from homology"/>
<evidence type="ECO:0000259" key="3">
    <source>
        <dbReference type="Pfam" id="PF00472"/>
    </source>
</evidence>
<dbReference type="InterPro" id="IPR050057">
    <property type="entry name" value="Prokaryotic/Mito_RF"/>
</dbReference>
<evidence type="ECO:0000313" key="5">
    <source>
        <dbReference type="Proteomes" id="UP001497522"/>
    </source>
</evidence>
<dbReference type="PANTHER" id="PTHR43804:SF6">
    <property type="entry name" value="CLASS I PEPTIDE CHAIN RELEASE FACTOR"/>
    <property type="match status" value="1"/>
</dbReference>
<protein>
    <recommendedName>
        <fullName evidence="3">Prokaryotic-type class I peptide chain release factors domain-containing protein</fullName>
    </recommendedName>
</protein>
<dbReference type="Gene3D" id="3.30.160.20">
    <property type="match status" value="1"/>
</dbReference>
<name>A0ABP1AQF3_9BRYO</name>
<sequence>MRGLPFLLRVSPHYQHLVSSSSGSSFCALKLPFVRTFSIQGGSSSSAWRSLEARSDGRGDDDEATSSGSKKKSEEAPVVVDFLKLSERDLLAQCKVDTFRASGPGGQHRNKTESAVRLRHLPTGLVSQLYFLNVFPPAYGALLSSSIGFVKDLWLSSMCVESFIWVVRRPVELEGYKAPPELMRILPNVAKARREREGIQQIGAKHPDFVLVSLLKS</sequence>
<comment type="similarity">
    <text evidence="1">Belongs to the prokaryotic/mitochondrial release factor family.</text>
</comment>
<feature type="domain" description="Prokaryotic-type class I peptide chain release factors" evidence="3">
    <location>
        <begin position="93"/>
        <end position="126"/>
    </location>
</feature>
<evidence type="ECO:0000313" key="4">
    <source>
        <dbReference type="EMBL" id="CAK9864785.1"/>
    </source>
</evidence>
<keyword evidence="5" id="KW-1185">Reference proteome</keyword>
<gene>
    <name evidence="4" type="ORF">CSSPJE1EN2_LOCUS7780</name>
</gene>
<dbReference type="InterPro" id="IPR000352">
    <property type="entry name" value="Pep_chain_release_fac_I"/>
</dbReference>
<accession>A0ABP1AQF3</accession>
<organism evidence="4 5">
    <name type="scientific">Sphagnum jensenii</name>
    <dbReference type="NCBI Taxonomy" id="128206"/>
    <lineage>
        <taxon>Eukaryota</taxon>
        <taxon>Viridiplantae</taxon>
        <taxon>Streptophyta</taxon>
        <taxon>Embryophyta</taxon>
        <taxon>Bryophyta</taxon>
        <taxon>Sphagnophytina</taxon>
        <taxon>Sphagnopsida</taxon>
        <taxon>Sphagnales</taxon>
        <taxon>Sphagnaceae</taxon>
        <taxon>Sphagnum</taxon>
    </lineage>
</organism>
<evidence type="ECO:0000256" key="2">
    <source>
        <dbReference type="SAM" id="MobiDB-lite"/>
    </source>
</evidence>
<dbReference type="EMBL" id="OZ023715">
    <property type="protein sequence ID" value="CAK9864785.1"/>
    <property type="molecule type" value="Genomic_DNA"/>
</dbReference>
<dbReference type="SUPFAM" id="SSF75620">
    <property type="entry name" value="Release factor"/>
    <property type="match status" value="1"/>
</dbReference>
<evidence type="ECO:0000256" key="1">
    <source>
        <dbReference type="ARBA" id="ARBA00010835"/>
    </source>
</evidence>
<feature type="region of interest" description="Disordered" evidence="2">
    <location>
        <begin position="48"/>
        <end position="73"/>
    </location>
</feature>
<reference evidence="4" key="1">
    <citation type="submission" date="2024-03" db="EMBL/GenBank/DDBJ databases">
        <authorList>
            <consortium name="ELIXIR-Norway"/>
            <consortium name="Elixir Norway"/>
        </authorList>
    </citation>
    <scope>NUCLEOTIDE SEQUENCE</scope>
</reference>
<dbReference type="PANTHER" id="PTHR43804">
    <property type="entry name" value="LD18447P"/>
    <property type="match status" value="1"/>
</dbReference>